<sequence length="88" mass="9886">MWMPYDNLWMLTQWSPRTLPTSLGFGHISSYGIFNYPSIAAARDPPPEAAAWKYMIAPTDGNAARHPAHRHKHNDPALGHQDLPVAPR</sequence>
<gene>
    <name evidence="2" type="ORF">CNECB9_10027</name>
</gene>
<protein>
    <submittedName>
        <fullName evidence="2">Uncharacterized protein</fullName>
    </submittedName>
</protein>
<name>A0A1K0JD84_CUPNE</name>
<proteinExistence type="predicted"/>
<accession>A0A1K0JD84</accession>
<evidence type="ECO:0000256" key="1">
    <source>
        <dbReference type="SAM" id="MobiDB-lite"/>
    </source>
</evidence>
<dbReference type="EMBL" id="FMSH01000001">
    <property type="protein sequence ID" value="SCU73291.1"/>
    <property type="molecule type" value="Genomic_DNA"/>
</dbReference>
<reference evidence="2" key="1">
    <citation type="submission" date="2016-09" db="EMBL/GenBank/DDBJ databases">
        <authorList>
            <person name="Capua I."/>
            <person name="De Benedictis P."/>
            <person name="Joannis T."/>
            <person name="Lombin L.H."/>
            <person name="Cattoli G."/>
        </authorList>
    </citation>
    <scope>NUCLEOTIDE SEQUENCE</scope>
    <source>
        <strain evidence="2">B9</strain>
    </source>
</reference>
<dbReference type="AlphaFoldDB" id="A0A1K0JD84"/>
<evidence type="ECO:0000313" key="2">
    <source>
        <dbReference type="EMBL" id="SCU73291.1"/>
    </source>
</evidence>
<organism evidence="2">
    <name type="scientific">Cupriavidus necator</name>
    <name type="common">Alcaligenes eutrophus</name>
    <name type="synonym">Ralstonia eutropha</name>
    <dbReference type="NCBI Taxonomy" id="106590"/>
    <lineage>
        <taxon>Bacteria</taxon>
        <taxon>Pseudomonadati</taxon>
        <taxon>Pseudomonadota</taxon>
        <taxon>Betaproteobacteria</taxon>
        <taxon>Burkholderiales</taxon>
        <taxon>Burkholderiaceae</taxon>
        <taxon>Cupriavidus</taxon>
    </lineage>
</organism>
<feature type="region of interest" description="Disordered" evidence="1">
    <location>
        <begin position="62"/>
        <end position="88"/>
    </location>
</feature>